<dbReference type="SMART" id="SM00063">
    <property type="entry name" value="FRI"/>
    <property type="match status" value="1"/>
</dbReference>
<reference evidence="5" key="3">
    <citation type="submission" date="2025-09" db="UniProtKB">
        <authorList>
            <consortium name="Ensembl"/>
        </authorList>
    </citation>
    <scope>IDENTIFICATION</scope>
</reference>
<dbReference type="Pfam" id="PF01392">
    <property type="entry name" value="Fz"/>
    <property type="match status" value="1"/>
</dbReference>
<dbReference type="OMA" id="CSKFPLG"/>
<reference evidence="5" key="1">
    <citation type="submission" date="2021-04" db="EMBL/GenBank/DDBJ databases">
        <authorList>
            <consortium name="Wellcome Sanger Institute Data Sharing"/>
        </authorList>
    </citation>
    <scope>NUCLEOTIDE SEQUENCE [LARGE SCALE GENOMIC DNA]</scope>
</reference>
<evidence type="ECO:0000313" key="5">
    <source>
        <dbReference type="Ensembl" id="ENSENLP00000002492.1"/>
    </source>
</evidence>
<keyword evidence="2 3" id="KW-1015">Disulfide bond</keyword>
<feature type="disulfide bond" evidence="3">
    <location>
        <begin position="57"/>
        <end position="81"/>
    </location>
</feature>
<dbReference type="InterPro" id="IPR020067">
    <property type="entry name" value="Frizzled_dom"/>
</dbReference>
<dbReference type="Gene3D" id="1.10.2000.10">
    <property type="entry name" value="Frizzled cysteine-rich domain"/>
    <property type="match status" value="1"/>
</dbReference>
<protein>
    <recommendedName>
        <fullName evidence="4">FZ domain-containing protein</fullName>
    </recommendedName>
</protein>
<evidence type="ECO:0000313" key="6">
    <source>
        <dbReference type="Proteomes" id="UP000472264"/>
    </source>
</evidence>
<dbReference type="PANTHER" id="PTHR11309">
    <property type="entry name" value="FRIZZLED"/>
    <property type="match status" value="1"/>
</dbReference>
<name>A0A665T9I3_ECHNA</name>
<keyword evidence="6" id="KW-1185">Reference proteome</keyword>
<dbReference type="InterPro" id="IPR015526">
    <property type="entry name" value="Frizzled/SFRP"/>
</dbReference>
<dbReference type="GO" id="GO:0060070">
    <property type="term" value="P:canonical Wnt signaling pathway"/>
    <property type="evidence" value="ECO:0007669"/>
    <property type="project" value="TreeGrafter"/>
</dbReference>
<comment type="caution">
    <text evidence="3">Lacks conserved residue(s) required for the propagation of feature annotation.</text>
</comment>
<keyword evidence="1" id="KW-0217">Developmental protein</keyword>
<dbReference type="GO" id="GO:0035567">
    <property type="term" value="P:non-canonical Wnt signaling pathway"/>
    <property type="evidence" value="ECO:0007669"/>
    <property type="project" value="TreeGrafter"/>
</dbReference>
<dbReference type="InParanoid" id="A0A665T9I3"/>
<reference evidence="5" key="2">
    <citation type="submission" date="2025-08" db="UniProtKB">
        <authorList>
            <consortium name="Ensembl"/>
        </authorList>
    </citation>
    <scope>IDENTIFICATION</scope>
</reference>
<accession>A0A665T9I3</accession>
<dbReference type="GO" id="GO:0042813">
    <property type="term" value="F:Wnt receptor activity"/>
    <property type="evidence" value="ECO:0007669"/>
    <property type="project" value="TreeGrafter"/>
</dbReference>
<dbReference type="PROSITE" id="PS50038">
    <property type="entry name" value="FZ"/>
    <property type="match status" value="1"/>
</dbReference>
<organism evidence="5 6">
    <name type="scientific">Echeneis naucrates</name>
    <name type="common">Live sharksucker</name>
    <dbReference type="NCBI Taxonomy" id="173247"/>
    <lineage>
        <taxon>Eukaryota</taxon>
        <taxon>Metazoa</taxon>
        <taxon>Chordata</taxon>
        <taxon>Craniata</taxon>
        <taxon>Vertebrata</taxon>
        <taxon>Euteleostomi</taxon>
        <taxon>Actinopterygii</taxon>
        <taxon>Neopterygii</taxon>
        <taxon>Teleostei</taxon>
        <taxon>Neoteleostei</taxon>
        <taxon>Acanthomorphata</taxon>
        <taxon>Carangaria</taxon>
        <taxon>Carangiformes</taxon>
        <taxon>Echeneidae</taxon>
        <taxon>Echeneis</taxon>
    </lineage>
</organism>
<dbReference type="SUPFAM" id="SSF63501">
    <property type="entry name" value="Frizzled cysteine-rich domain"/>
    <property type="match status" value="1"/>
</dbReference>
<dbReference type="GO" id="GO:0017147">
    <property type="term" value="F:Wnt-protein binding"/>
    <property type="evidence" value="ECO:0007669"/>
    <property type="project" value="TreeGrafter"/>
</dbReference>
<dbReference type="InterPro" id="IPR036790">
    <property type="entry name" value="Frizzled_dom_sf"/>
</dbReference>
<evidence type="ECO:0000256" key="3">
    <source>
        <dbReference type="PROSITE-ProRule" id="PRU00090"/>
    </source>
</evidence>
<evidence type="ECO:0000256" key="2">
    <source>
        <dbReference type="ARBA" id="ARBA00023157"/>
    </source>
</evidence>
<dbReference type="AlphaFoldDB" id="A0A665T9I3"/>
<proteinExistence type="predicted"/>
<sequence>MPNLLGHSTQEEAALEVQSFASFVKVDCSPHLKQFLCSVYTPECMLGKSRPPCRKLCEQARSGCESLMNKFGFQWPEALRCEAFPTDSCQEVSL</sequence>
<evidence type="ECO:0000256" key="1">
    <source>
        <dbReference type="ARBA" id="ARBA00022473"/>
    </source>
</evidence>
<evidence type="ECO:0000259" key="4">
    <source>
        <dbReference type="PROSITE" id="PS50038"/>
    </source>
</evidence>
<dbReference type="GO" id="GO:0005886">
    <property type="term" value="C:plasma membrane"/>
    <property type="evidence" value="ECO:0007669"/>
    <property type="project" value="TreeGrafter"/>
</dbReference>
<dbReference type="Ensembl" id="ENSENLT00000002670.1">
    <property type="protein sequence ID" value="ENSENLP00000002492.1"/>
    <property type="gene ID" value="ENSENLG00000001269.1"/>
</dbReference>
<dbReference type="Proteomes" id="UP000472264">
    <property type="component" value="Chromosome 6"/>
</dbReference>
<feature type="domain" description="FZ" evidence="4">
    <location>
        <begin position="1"/>
        <end position="92"/>
    </location>
</feature>